<geneLocation type="plasmid" evidence="1 2">
    <name>unnamed2</name>
</geneLocation>
<accession>A0A7H9C0D0</accession>
<organism evidence="1 2">
    <name type="scientific">Paracoccus pantotrophus</name>
    <name type="common">Thiosphaera pantotropha</name>
    <dbReference type="NCBI Taxonomy" id="82367"/>
    <lineage>
        <taxon>Bacteria</taxon>
        <taxon>Pseudomonadati</taxon>
        <taxon>Pseudomonadota</taxon>
        <taxon>Alphaproteobacteria</taxon>
        <taxon>Rhodobacterales</taxon>
        <taxon>Paracoccaceae</taxon>
        <taxon>Paracoccus</taxon>
    </lineage>
</organism>
<protein>
    <submittedName>
        <fullName evidence="1">Uncharacterized protein</fullName>
    </submittedName>
</protein>
<gene>
    <name evidence="1" type="ORF">HYQ43_22855</name>
</gene>
<dbReference type="RefSeq" id="WP_058096856.1">
    <property type="nucleotide sequence ID" value="NZ_CP058692.1"/>
</dbReference>
<evidence type="ECO:0000313" key="1">
    <source>
        <dbReference type="EMBL" id="QLH17064.1"/>
    </source>
</evidence>
<sequence>MAEIPNELLALLHTALMSLGDAPQDVTDPIREKLGVETSMAVDDLLAASYQIVEAAGRPVIFPPAA</sequence>
<keyword evidence="1" id="KW-0614">Plasmid</keyword>
<dbReference type="EMBL" id="CP058692">
    <property type="protein sequence ID" value="QLH17064.1"/>
    <property type="molecule type" value="Genomic_DNA"/>
</dbReference>
<name>A0A7H9C0D0_PARPN</name>
<dbReference type="Proteomes" id="UP000509322">
    <property type="component" value="Plasmid unnamed2"/>
</dbReference>
<proteinExistence type="predicted"/>
<reference evidence="1 2" key="1">
    <citation type="submission" date="2020-07" db="EMBL/GenBank/DDBJ databases">
        <title>The complete genome of Paracoccus pantotrophus ACCC 10489.</title>
        <authorList>
            <person name="Si Y."/>
        </authorList>
    </citation>
    <scope>NUCLEOTIDE SEQUENCE [LARGE SCALE GENOMIC DNA]</scope>
    <source>
        <strain evidence="1 2">ACCC10489</strain>
        <plasmid evidence="1 2">unnamed2</plasmid>
    </source>
</reference>
<dbReference type="AlphaFoldDB" id="A0A7H9C0D0"/>
<evidence type="ECO:0000313" key="2">
    <source>
        <dbReference type="Proteomes" id="UP000509322"/>
    </source>
</evidence>